<dbReference type="NCBIfam" id="NF003917">
    <property type="entry name" value="PRK05443.1-1"/>
    <property type="match status" value="1"/>
</dbReference>
<evidence type="ECO:0000259" key="11">
    <source>
        <dbReference type="Pfam" id="PF17941"/>
    </source>
</evidence>
<feature type="binding site" evidence="6">
    <location>
        <position position="596"/>
    </location>
    <ligand>
        <name>ATP</name>
        <dbReference type="ChEBI" id="CHEBI:30616"/>
    </ligand>
</feature>
<dbReference type="Gene3D" id="3.30.870.10">
    <property type="entry name" value="Endonuclease Chain A"/>
    <property type="match status" value="2"/>
</dbReference>
<dbReference type="Proteomes" id="UP000029922">
    <property type="component" value="Unassembled WGS sequence"/>
</dbReference>
<organism evidence="12 15">
    <name type="scientific">Helicobacter muridarum</name>
    <dbReference type="NCBI Taxonomy" id="216"/>
    <lineage>
        <taxon>Bacteria</taxon>
        <taxon>Pseudomonadati</taxon>
        <taxon>Campylobacterota</taxon>
        <taxon>Epsilonproteobacteria</taxon>
        <taxon>Campylobacterales</taxon>
        <taxon>Helicobacteraceae</taxon>
        <taxon>Helicobacter</taxon>
    </lineage>
</organism>
<comment type="cofactor">
    <cofactor evidence="6">
        <name>Mg(2+)</name>
        <dbReference type="ChEBI" id="CHEBI:18420"/>
    </cofactor>
</comment>
<dbReference type="PIRSF" id="PIRSF015589">
    <property type="entry name" value="PP_kinase"/>
    <property type="match status" value="1"/>
</dbReference>
<dbReference type="InterPro" id="IPR036830">
    <property type="entry name" value="PP_kinase_middle_dom_sf"/>
</dbReference>
<feature type="binding site" evidence="6">
    <location>
        <position position="411"/>
    </location>
    <ligand>
        <name>Mg(2+)</name>
        <dbReference type="ChEBI" id="CHEBI:18420"/>
    </ligand>
</feature>
<dbReference type="Pfam" id="PF17941">
    <property type="entry name" value="PP_kinase_C_1"/>
    <property type="match status" value="1"/>
</dbReference>
<evidence type="ECO:0000259" key="9">
    <source>
        <dbReference type="Pfam" id="PF13089"/>
    </source>
</evidence>
<evidence type="ECO:0000259" key="8">
    <source>
        <dbReference type="Pfam" id="PF02503"/>
    </source>
</evidence>
<dbReference type="GO" id="GO:0006799">
    <property type="term" value="P:polyphosphate biosynthetic process"/>
    <property type="evidence" value="ECO:0007669"/>
    <property type="project" value="UniProtKB-UniRule"/>
</dbReference>
<sequence length="708" mass="81541">MQKEKTSNVLNEAYQNGHYFNRELSWLRFNTRVLNEARNTKLPLLERLKFLAIYSTNLDEFYMIRVAGLQRLFANGTRESGADKLTPLEQLSEIRSYINREKQEISMLYDEIKKSLAKEKLILRNFADLDTKTKQDIHQYFTNYLYQIIVPIVVDSVHPFPHLNNLSFAIAVMLKNKETREIKYGMVRIPRVLKRFVRVNKNSFVFTESIVGEFADELFEGYETIAYMPFRVTRNADMEIEEDEADDFIVLMSEGLKSRKKGEIVRLEVSISQKQAEHKKLLEFVKAQIKISKEDVYEHQTPVGFNSFWEIIGLKEYTHLALYQYVAKVLPPLDDAINIFDCIDEGDVLLFHPYESFDSIINFIQQAAKDPDVLSIRMTLYRVGKNSPIVKALMEATENKQVTVLVELKARFDEENNLHWAKSLESAGAHVIYGIPNLKVHAKIALVIRKKGDKLHEYVHLGTGNYNAQTAKIYTDISFLSANRNFAKDAVKFFHSLSTGSSKHAKLESLYTAPTQIKEKLLELISGETMLKEQGRIIIKANACVDTDIINALYKASQAGVKIDMIIRGICCLKPGIKEISENINVYSIVGKYLEHARIYYFKNAKEPIYFSSADIMPRNLERRIELLTPATEVKIADKLLQILNLQLKDTSQRYELKSDGEYYKVPAKDVAINSQETCEHIANKIYNANKKVDEKIKRLVNRMMGES</sequence>
<feature type="active site" description="Phosphohistidine intermediate" evidence="6">
    <location>
        <position position="441"/>
    </location>
</feature>
<feature type="binding site" evidence="6">
    <location>
        <position position="382"/>
    </location>
    <ligand>
        <name>Mg(2+)</name>
        <dbReference type="ChEBI" id="CHEBI:18420"/>
    </ligand>
</feature>
<dbReference type="Gene3D" id="3.30.1840.10">
    <property type="entry name" value="Polyphosphate kinase middle domain"/>
    <property type="match status" value="1"/>
</dbReference>
<keyword evidence="1 6" id="KW-0597">Phosphoprotein</keyword>
<comment type="similarity">
    <text evidence="6 7">Belongs to the polyphosphate kinase 1 (PPK1) family.</text>
</comment>
<dbReference type="InterPro" id="IPR041108">
    <property type="entry name" value="PP_kinase_C_1"/>
</dbReference>
<dbReference type="GO" id="GO:0009358">
    <property type="term" value="C:polyphosphate kinase complex"/>
    <property type="evidence" value="ECO:0007669"/>
    <property type="project" value="InterPro"/>
</dbReference>
<dbReference type="EC" id="2.7.4.1" evidence="6 7"/>
<comment type="function">
    <text evidence="6 7">Catalyzes the reversible transfer of the terminal phosphate of ATP to form a long-chain polyphosphate (polyP).</text>
</comment>
<dbReference type="GO" id="GO:0046872">
    <property type="term" value="F:metal ion binding"/>
    <property type="evidence" value="ECO:0007669"/>
    <property type="project" value="UniProtKB-KW"/>
</dbReference>
<dbReference type="AlphaFoldDB" id="A0A099TV54"/>
<keyword evidence="6" id="KW-0460">Magnesium</keyword>
<feature type="domain" description="Polyphosphate kinase C-terminal" evidence="10">
    <location>
        <begin position="510"/>
        <end position="674"/>
    </location>
</feature>
<feature type="binding site" evidence="6">
    <location>
        <position position="57"/>
    </location>
    <ligand>
        <name>ATP</name>
        <dbReference type="ChEBI" id="CHEBI:30616"/>
    </ligand>
</feature>
<dbReference type="Pfam" id="PF13089">
    <property type="entry name" value="PP_kinase_N"/>
    <property type="match status" value="1"/>
</dbReference>
<name>A0A099TV54_9HELI</name>
<dbReference type="Proteomes" id="UP000255139">
    <property type="component" value="Unassembled WGS sequence"/>
</dbReference>
<dbReference type="InterPro" id="IPR024953">
    <property type="entry name" value="PP_kinase_middle"/>
</dbReference>
<dbReference type="SUPFAM" id="SSF56024">
    <property type="entry name" value="Phospholipase D/nuclease"/>
    <property type="match status" value="2"/>
</dbReference>
<dbReference type="Pfam" id="PF02503">
    <property type="entry name" value="PP_kinase"/>
    <property type="match status" value="1"/>
</dbReference>
<dbReference type="InterPro" id="IPR025200">
    <property type="entry name" value="PPK_C_dom2"/>
</dbReference>
<keyword evidence="2 6" id="KW-0808">Transferase</keyword>
<reference evidence="12 15" key="2">
    <citation type="submission" date="2018-06" db="EMBL/GenBank/DDBJ databases">
        <authorList>
            <consortium name="Pathogen Informatics"/>
            <person name="Doyle S."/>
        </authorList>
    </citation>
    <scope>NUCLEOTIDE SEQUENCE [LARGE SCALE GENOMIC DNA]</scope>
    <source>
        <strain evidence="12 15">NCTC12714</strain>
    </source>
</reference>
<dbReference type="HAMAP" id="MF_00347">
    <property type="entry name" value="Polyphosphate_kinase"/>
    <property type="match status" value="1"/>
</dbReference>
<dbReference type="STRING" id="216.LS73_08535"/>
<evidence type="ECO:0000256" key="2">
    <source>
        <dbReference type="ARBA" id="ARBA00022679"/>
    </source>
</evidence>
<feature type="binding site" evidence="6">
    <location>
        <position position="568"/>
    </location>
    <ligand>
        <name>ATP</name>
        <dbReference type="ChEBI" id="CHEBI:30616"/>
    </ligand>
</feature>
<evidence type="ECO:0000256" key="6">
    <source>
        <dbReference type="HAMAP-Rule" id="MF_00347"/>
    </source>
</evidence>
<comment type="PTM">
    <text evidence="6 7">An intermediate of this reaction is the autophosphorylated ppk in which a phosphate is covalently linked to a histidine residue through a N-P bond.</text>
</comment>
<comment type="catalytic activity">
    <reaction evidence="6 7">
        <text>[phosphate](n) + ATP = [phosphate](n+1) + ADP</text>
        <dbReference type="Rhea" id="RHEA:19573"/>
        <dbReference type="Rhea" id="RHEA-COMP:9859"/>
        <dbReference type="Rhea" id="RHEA-COMP:14280"/>
        <dbReference type="ChEBI" id="CHEBI:16838"/>
        <dbReference type="ChEBI" id="CHEBI:30616"/>
        <dbReference type="ChEBI" id="CHEBI:456216"/>
        <dbReference type="EC" id="2.7.4.1"/>
    </reaction>
</comment>
<accession>A0A099TV54</accession>
<evidence type="ECO:0000313" key="13">
    <source>
        <dbReference type="EMBL" id="TLE01338.1"/>
    </source>
</evidence>
<dbReference type="NCBIfam" id="TIGR03705">
    <property type="entry name" value="poly_P_kin"/>
    <property type="match status" value="1"/>
</dbReference>
<dbReference type="InterPro" id="IPR025198">
    <property type="entry name" value="PPK_N_dom"/>
</dbReference>
<keyword evidence="15" id="KW-1185">Reference proteome</keyword>
<dbReference type="SUPFAM" id="SSF143724">
    <property type="entry name" value="PHP14-like"/>
    <property type="match status" value="1"/>
</dbReference>
<keyword evidence="3 6" id="KW-0547">Nucleotide-binding</keyword>
<keyword evidence="6" id="KW-0479">Metal-binding</keyword>
<gene>
    <name evidence="6 12" type="primary">ppk</name>
    <name evidence="13" type="ORF">LS73_001230</name>
    <name evidence="12" type="ORF">NCTC12714_00032</name>
</gene>
<reference evidence="13 14" key="1">
    <citation type="journal article" date="2014" name="Genome Announc.">
        <title>Draft genome sequences of eight enterohepatic helicobacter species isolated from both laboratory and wild rodents.</title>
        <authorList>
            <person name="Sheh A."/>
            <person name="Shen Z."/>
            <person name="Fox J.G."/>
        </authorList>
    </citation>
    <scope>NUCLEOTIDE SEQUENCE [LARGE SCALE GENOMIC DNA]</scope>
    <source>
        <strain evidence="13 14">ST1</strain>
    </source>
</reference>
<evidence type="ECO:0000259" key="10">
    <source>
        <dbReference type="Pfam" id="PF13090"/>
    </source>
</evidence>
<dbReference type="CDD" id="cd09165">
    <property type="entry name" value="PLDc_PaPPK1_C1_like"/>
    <property type="match status" value="1"/>
</dbReference>
<evidence type="ECO:0000256" key="3">
    <source>
        <dbReference type="ARBA" id="ARBA00022741"/>
    </source>
</evidence>
<feature type="binding site" evidence="6">
    <location>
        <position position="474"/>
    </location>
    <ligand>
        <name>ATP</name>
        <dbReference type="ChEBI" id="CHEBI:30616"/>
    </ligand>
</feature>
<evidence type="ECO:0000256" key="1">
    <source>
        <dbReference type="ARBA" id="ARBA00022553"/>
    </source>
</evidence>
<dbReference type="EMBL" id="JRPD02000002">
    <property type="protein sequence ID" value="TLE01338.1"/>
    <property type="molecule type" value="Genomic_DNA"/>
</dbReference>
<dbReference type="InterPro" id="IPR003414">
    <property type="entry name" value="PP_kinase"/>
</dbReference>
<dbReference type="PANTHER" id="PTHR30218">
    <property type="entry name" value="POLYPHOSPHATE KINASE"/>
    <property type="match status" value="1"/>
</dbReference>
<evidence type="ECO:0000256" key="5">
    <source>
        <dbReference type="ARBA" id="ARBA00022840"/>
    </source>
</evidence>
<protein>
    <recommendedName>
        <fullName evidence="6 7">Polyphosphate kinase</fullName>
        <ecNumber evidence="6 7">2.7.4.1</ecNumber>
    </recommendedName>
    <alternativeName>
        <fullName evidence="6">ATP-polyphosphate phosphotransferase</fullName>
    </alternativeName>
    <alternativeName>
        <fullName evidence="6">Polyphosphoric acid kinase</fullName>
    </alternativeName>
</protein>
<evidence type="ECO:0000313" key="15">
    <source>
        <dbReference type="Proteomes" id="UP000255139"/>
    </source>
</evidence>
<keyword evidence="4 6" id="KW-0418">Kinase</keyword>
<dbReference type="Pfam" id="PF13090">
    <property type="entry name" value="PP_kinase_C"/>
    <property type="match status" value="1"/>
</dbReference>
<dbReference type="EMBL" id="UGJE01000002">
    <property type="protein sequence ID" value="STQ85257.1"/>
    <property type="molecule type" value="Genomic_DNA"/>
</dbReference>
<dbReference type="SUPFAM" id="SSF140356">
    <property type="entry name" value="PPK N-terminal domain-like"/>
    <property type="match status" value="1"/>
</dbReference>
<dbReference type="RefSeq" id="WP_034559093.1">
    <property type="nucleotide sequence ID" value="NZ_FZML01000017.1"/>
</dbReference>
<evidence type="ECO:0000313" key="14">
    <source>
        <dbReference type="Proteomes" id="UP000029922"/>
    </source>
</evidence>
<dbReference type="NCBIfam" id="NF003924">
    <property type="entry name" value="PRK05443.3-2"/>
    <property type="match status" value="1"/>
</dbReference>
<dbReference type="OrthoDB" id="9761456at2"/>
<dbReference type="PANTHER" id="PTHR30218:SF0">
    <property type="entry name" value="POLYPHOSPHATE KINASE"/>
    <property type="match status" value="1"/>
</dbReference>
<evidence type="ECO:0000256" key="4">
    <source>
        <dbReference type="ARBA" id="ARBA00022777"/>
    </source>
</evidence>
<evidence type="ECO:0000256" key="7">
    <source>
        <dbReference type="RuleBase" id="RU003800"/>
    </source>
</evidence>
<keyword evidence="5 6" id="KW-0067">ATP-binding</keyword>
<proteinExistence type="inferred from homology"/>
<feature type="domain" description="Polyphosphate kinase N-terminal" evidence="9">
    <location>
        <begin position="19"/>
        <end position="121"/>
    </location>
</feature>
<dbReference type="GO" id="GO:0008976">
    <property type="term" value="F:polyphosphate kinase activity"/>
    <property type="evidence" value="ECO:0007669"/>
    <property type="project" value="UniProtKB-UniRule"/>
</dbReference>
<evidence type="ECO:0000313" key="12">
    <source>
        <dbReference type="EMBL" id="STQ85257.1"/>
    </source>
</evidence>
<feature type="domain" description="Polyphosphate kinase C-terminal" evidence="11">
    <location>
        <begin position="338"/>
        <end position="501"/>
    </location>
</feature>
<dbReference type="GO" id="GO:0005524">
    <property type="term" value="F:ATP binding"/>
    <property type="evidence" value="ECO:0007669"/>
    <property type="project" value="UniProtKB-KW"/>
</dbReference>
<dbReference type="Gene3D" id="1.20.58.310">
    <property type="entry name" value="Polyphosphate kinase N-terminal domain"/>
    <property type="match status" value="1"/>
</dbReference>
<dbReference type="InterPro" id="IPR036832">
    <property type="entry name" value="PPK_N_dom_sf"/>
</dbReference>
<feature type="domain" description="Polyphosphate kinase middle" evidence="8">
    <location>
        <begin position="134"/>
        <end position="311"/>
    </location>
</feature>
<dbReference type="NCBIfam" id="NF003921">
    <property type="entry name" value="PRK05443.2-2"/>
    <property type="match status" value="1"/>
</dbReference>